<dbReference type="Proteomes" id="UP000076632">
    <property type="component" value="Unassembled WGS sequence"/>
</dbReference>
<keyword evidence="3" id="KW-1185">Reference proteome</keyword>
<accession>A0A165AD97</accession>
<gene>
    <name evidence="2" type="ORF">L228DRAFT_270374</name>
</gene>
<sequence>MPAKQAENKPLESRAKPVAICPEYITTSPTMIIIKQHNMWKDFTCFHANSSVLFHVNRKHFSNSKHYNFIDPNNGTLLFKLWRQFFNIKEHFYLKFPSSSASDEEDVSSSLSATVVWKGWNNFNVTLNNMVVPGTAKGKQTTLEMQALTYRHLAFAVYLDGAKIVDLCKIPSREAPDRIPWPDGKKPCRTGYAAWEVDVLAGVDLLLVSF</sequence>
<dbReference type="InterPro" id="IPR007612">
    <property type="entry name" value="LOR"/>
</dbReference>
<evidence type="ECO:0000313" key="3">
    <source>
        <dbReference type="Proteomes" id="UP000076632"/>
    </source>
</evidence>
<dbReference type="EMBL" id="KV407463">
    <property type="protein sequence ID" value="KZF20287.1"/>
    <property type="molecule type" value="Genomic_DNA"/>
</dbReference>
<dbReference type="Pfam" id="PF04525">
    <property type="entry name" value="LOR"/>
    <property type="match status" value="1"/>
</dbReference>
<dbReference type="RefSeq" id="XP_018185842.1">
    <property type="nucleotide sequence ID" value="XM_018335401.1"/>
</dbReference>
<organism evidence="2 3">
    <name type="scientific">Xylona heveae (strain CBS 132557 / TC161)</name>
    <dbReference type="NCBI Taxonomy" id="1328760"/>
    <lineage>
        <taxon>Eukaryota</taxon>
        <taxon>Fungi</taxon>
        <taxon>Dikarya</taxon>
        <taxon>Ascomycota</taxon>
        <taxon>Pezizomycotina</taxon>
        <taxon>Xylonomycetes</taxon>
        <taxon>Xylonales</taxon>
        <taxon>Xylonaceae</taxon>
        <taxon>Xylona</taxon>
    </lineage>
</organism>
<dbReference type="AlphaFoldDB" id="A0A165AD97"/>
<name>A0A165AD97_XYLHT</name>
<dbReference type="InterPro" id="IPR025659">
    <property type="entry name" value="Tubby-like_C"/>
</dbReference>
<dbReference type="Gene3D" id="2.40.160.200">
    <property type="entry name" value="LURP1-related"/>
    <property type="match status" value="1"/>
</dbReference>
<dbReference type="GeneID" id="28900538"/>
<dbReference type="InParanoid" id="A0A165AD97"/>
<reference evidence="2 3" key="1">
    <citation type="journal article" date="2016" name="Fungal Biol.">
        <title>The genome of Xylona heveae provides a window into fungal endophytism.</title>
        <authorList>
            <person name="Gazis R."/>
            <person name="Kuo A."/>
            <person name="Riley R."/>
            <person name="LaButti K."/>
            <person name="Lipzen A."/>
            <person name="Lin J."/>
            <person name="Amirebrahimi M."/>
            <person name="Hesse C.N."/>
            <person name="Spatafora J.W."/>
            <person name="Henrissat B."/>
            <person name="Hainaut M."/>
            <person name="Grigoriev I.V."/>
            <person name="Hibbett D.S."/>
        </authorList>
    </citation>
    <scope>NUCLEOTIDE SEQUENCE [LARGE SCALE GENOMIC DNA]</scope>
    <source>
        <strain evidence="2 3">TC161</strain>
    </source>
</reference>
<evidence type="ECO:0000313" key="2">
    <source>
        <dbReference type="EMBL" id="KZF20287.1"/>
    </source>
</evidence>
<dbReference type="InterPro" id="IPR038595">
    <property type="entry name" value="LOR_sf"/>
</dbReference>
<evidence type="ECO:0000256" key="1">
    <source>
        <dbReference type="ARBA" id="ARBA00005437"/>
    </source>
</evidence>
<dbReference type="OrthoDB" id="97518at2759"/>
<proteinExistence type="inferred from homology"/>
<comment type="similarity">
    <text evidence="1">Belongs to the LOR family.</text>
</comment>
<protein>
    <submittedName>
        <fullName evidence="2">Uncharacterized protein</fullName>
    </submittedName>
</protein>
<dbReference type="SUPFAM" id="SSF54518">
    <property type="entry name" value="Tubby C-terminal domain-like"/>
    <property type="match status" value="1"/>
</dbReference>